<keyword evidence="10" id="KW-0961">Cell wall biogenesis/degradation</keyword>
<protein>
    <submittedName>
        <fullName evidence="14">Penicillin-binding protein 2</fullName>
    </submittedName>
</protein>
<comment type="caution">
    <text evidence="14">The sequence shown here is derived from an EMBL/GenBank/DDBJ whole genome shotgun (WGS) entry which is preliminary data.</text>
</comment>
<dbReference type="Proteomes" id="UP001519271">
    <property type="component" value="Unassembled WGS sequence"/>
</dbReference>
<sequence>MDFKNRKKKKFDRYNALLIVMLAVFSVIIARLTTLQVIMGEEYAERANDEFIKNLSEKAPRGNIIDSEGNILATSVQSYNLVYVDTAEARKEIYNTIDKVNSLLEKAGEAASDSFELKLDPFRFEFSSETPEGLRRLELRWKKDRGIDSLIFNETLMAATGKEKISELNEAETDQLDDMVIAYGAEDTFHYLIKKYKIYEALEDGSEKNKEYAKMSGKELYALMSTRLSDSAIRDYIEIKDSITMESYQGSRAVTIVNNMKEDSAFTFMQQLSDLPGIQVDTEPIRLYPYGEMAAHVLGYLSPINSAQKDRYEERGYDVSVDYIGASGIEAAYEDRLKGSKGGSTVEVDKNGRTVKELFRLDVNPGNTVQLSIDMELQNIAEKGLSEISGQLTTTNRIHTTGGYISDSSNATRGAVVAIEVKTGRVLTLASFPSYDPNIFAVPGRLTPELYRKYFNPDYEAFGTDLIKRLNLKDKEGKTISVDYLFPFNSDGTRRDPYDLYARPFFNYATQGITPPGSTFKPITAVAALEEGAITPSTVIFDGGAFTSSSLRGYRVRNDGGSAYGSLTLNKAMAKSSNVFFADLGYRLYQNGGLNSISEWAWKLGLGHNPEEPAHSTTGIEISENIQSNVYNHEGKRLITQRLINFGVVEFLNTGKARNGSAFKPISIGVDNADVDSMAQAKQAIKDAVKNALDISLDDANIRKGPKLEDFSKVLTPLFQDFIDTLPAGSDVEKASYYANQIAEYIVYDKVNEMWSPVNVISASLGQGDTQISLLQMANSIATIANGGTRYRTSLVDRVLDEEGNIILENQPEILEETGISVSTLEAVRNSMRAVNEPGGTAYSTFRNFPIATAGKTGTASVRSNDSAFIGRSAYGVYVTYAPADDPEIAIAVVIYDSTRGSYVAPVALAMYEEYFKDILEAEYPGYARKYNYEIDDPYEAVTGDYDGNPIEDETTVNP</sequence>
<comment type="similarity">
    <text evidence="3">Belongs to the transpeptidase family.</text>
</comment>
<evidence type="ECO:0000259" key="12">
    <source>
        <dbReference type="Pfam" id="PF00905"/>
    </source>
</evidence>
<evidence type="ECO:0000256" key="9">
    <source>
        <dbReference type="ARBA" id="ARBA00023136"/>
    </source>
</evidence>
<keyword evidence="15" id="KW-1185">Reference proteome</keyword>
<organism evidence="14 15">
    <name type="scientific">Youngiibacter multivorans</name>
    <dbReference type="NCBI Taxonomy" id="937251"/>
    <lineage>
        <taxon>Bacteria</taxon>
        <taxon>Bacillati</taxon>
        <taxon>Bacillota</taxon>
        <taxon>Clostridia</taxon>
        <taxon>Eubacteriales</taxon>
        <taxon>Clostridiaceae</taxon>
        <taxon>Youngiibacter</taxon>
    </lineage>
</organism>
<evidence type="ECO:0000256" key="8">
    <source>
        <dbReference type="ARBA" id="ARBA00022989"/>
    </source>
</evidence>
<dbReference type="Pfam" id="PF03717">
    <property type="entry name" value="PBP_dimer"/>
    <property type="match status" value="1"/>
</dbReference>
<name>A0ABS4G4N4_9CLOT</name>
<evidence type="ECO:0000256" key="4">
    <source>
        <dbReference type="ARBA" id="ARBA00022475"/>
    </source>
</evidence>
<evidence type="ECO:0000256" key="10">
    <source>
        <dbReference type="ARBA" id="ARBA00023316"/>
    </source>
</evidence>
<comment type="subcellular location">
    <subcellularLocation>
        <location evidence="2">Cell membrane</location>
    </subcellularLocation>
    <subcellularLocation>
        <location evidence="1">Membrane</location>
        <topology evidence="1">Single-pass membrane protein</topology>
    </subcellularLocation>
</comment>
<keyword evidence="7" id="KW-0573">Peptidoglycan synthesis</keyword>
<keyword evidence="4" id="KW-1003">Cell membrane</keyword>
<dbReference type="Gene3D" id="3.40.710.10">
    <property type="entry name" value="DD-peptidase/beta-lactamase superfamily"/>
    <property type="match status" value="2"/>
</dbReference>
<feature type="transmembrane region" description="Helical" evidence="11">
    <location>
        <begin position="14"/>
        <end position="32"/>
    </location>
</feature>
<dbReference type="Pfam" id="PF00905">
    <property type="entry name" value="Transpeptidase"/>
    <property type="match status" value="2"/>
</dbReference>
<feature type="domain" description="Penicillin-binding protein transpeptidase" evidence="12">
    <location>
        <begin position="761"/>
        <end position="909"/>
    </location>
</feature>
<evidence type="ECO:0000256" key="1">
    <source>
        <dbReference type="ARBA" id="ARBA00004167"/>
    </source>
</evidence>
<evidence type="ECO:0000256" key="5">
    <source>
        <dbReference type="ARBA" id="ARBA00022692"/>
    </source>
</evidence>
<dbReference type="InterPro" id="IPR012338">
    <property type="entry name" value="Beta-lactam/transpept-like"/>
</dbReference>
<evidence type="ECO:0000259" key="13">
    <source>
        <dbReference type="Pfam" id="PF03717"/>
    </source>
</evidence>
<evidence type="ECO:0000256" key="7">
    <source>
        <dbReference type="ARBA" id="ARBA00022984"/>
    </source>
</evidence>
<evidence type="ECO:0000313" key="14">
    <source>
        <dbReference type="EMBL" id="MBP1919499.1"/>
    </source>
</evidence>
<feature type="domain" description="Penicillin-binding protein transpeptidase" evidence="12">
    <location>
        <begin position="414"/>
        <end position="628"/>
    </location>
</feature>
<proteinExistence type="inferred from homology"/>
<accession>A0ABS4G4N4</accession>
<keyword evidence="6" id="KW-0133">Cell shape</keyword>
<dbReference type="EMBL" id="JAGGKC010000015">
    <property type="protein sequence ID" value="MBP1919499.1"/>
    <property type="molecule type" value="Genomic_DNA"/>
</dbReference>
<dbReference type="SUPFAM" id="SSF56519">
    <property type="entry name" value="Penicillin binding protein dimerisation domain"/>
    <property type="match status" value="1"/>
</dbReference>
<dbReference type="Gene3D" id="3.90.1310.10">
    <property type="entry name" value="Penicillin-binding protein 2a (Domain 2)"/>
    <property type="match status" value="2"/>
</dbReference>
<keyword evidence="5 11" id="KW-0812">Transmembrane</keyword>
<dbReference type="RefSeq" id="WP_209459692.1">
    <property type="nucleotide sequence ID" value="NZ_JAGGKC010000015.1"/>
</dbReference>
<keyword evidence="9 11" id="KW-0472">Membrane</keyword>
<evidence type="ECO:0000256" key="2">
    <source>
        <dbReference type="ARBA" id="ARBA00004236"/>
    </source>
</evidence>
<feature type="domain" description="Penicillin-binding protein dimerisation" evidence="13">
    <location>
        <begin position="57"/>
        <end position="357"/>
    </location>
</feature>
<dbReference type="InterPro" id="IPR050515">
    <property type="entry name" value="Beta-lactam/transpept"/>
</dbReference>
<dbReference type="PANTHER" id="PTHR30627">
    <property type="entry name" value="PEPTIDOGLYCAN D,D-TRANSPEPTIDASE"/>
    <property type="match status" value="1"/>
</dbReference>
<dbReference type="InterPro" id="IPR005311">
    <property type="entry name" value="PBP_dimer"/>
</dbReference>
<dbReference type="InterPro" id="IPR001460">
    <property type="entry name" value="PCN-bd_Tpept"/>
</dbReference>
<reference evidence="14 15" key="1">
    <citation type="submission" date="2021-03" db="EMBL/GenBank/DDBJ databases">
        <title>Genomic Encyclopedia of Type Strains, Phase IV (KMG-IV): sequencing the most valuable type-strain genomes for metagenomic binning, comparative biology and taxonomic classification.</title>
        <authorList>
            <person name="Goeker M."/>
        </authorList>
    </citation>
    <scope>NUCLEOTIDE SEQUENCE [LARGE SCALE GENOMIC DNA]</scope>
    <source>
        <strain evidence="14 15">DSM 6139</strain>
    </source>
</reference>
<evidence type="ECO:0000256" key="3">
    <source>
        <dbReference type="ARBA" id="ARBA00007171"/>
    </source>
</evidence>
<evidence type="ECO:0000313" key="15">
    <source>
        <dbReference type="Proteomes" id="UP001519271"/>
    </source>
</evidence>
<gene>
    <name evidence="14" type="ORF">J2Z34_001988</name>
</gene>
<keyword evidence="8 11" id="KW-1133">Transmembrane helix</keyword>
<dbReference type="InterPro" id="IPR036138">
    <property type="entry name" value="PBP_dimer_sf"/>
</dbReference>
<dbReference type="SUPFAM" id="SSF56601">
    <property type="entry name" value="beta-lactamase/transpeptidase-like"/>
    <property type="match status" value="1"/>
</dbReference>
<dbReference type="PANTHER" id="PTHR30627:SF2">
    <property type="entry name" value="PEPTIDOGLYCAN D,D-TRANSPEPTIDASE MRDA"/>
    <property type="match status" value="1"/>
</dbReference>
<evidence type="ECO:0000256" key="6">
    <source>
        <dbReference type="ARBA" id="ARBA00022960"/>
    </source>
</evidence>
<evidence type="ECO:0000256" key="11">
    <source>
        <dbReference type="SAM" id="Phobius"/>
    </source>
</evidence>